<evidence type="ECO:0000313" key="2">
    <source>
        <dbReference type="Proteomes" id="UP001551482"/>
    </source>
</evidence>
<name>A0ABV3DEQ2_9ACTN</name>
<dbReference type="RefSeq" id="WP_358352691.1">
    <property type="nucleotide sequence ID" value="NZ_JBEZFP010000023.1"/>
</dbReference>
<evidence type="ECO:0000313" key="1">
    <source>
        <dbReference type="EMBL" id="MEU8134222.1"/>
    </source>
</evidence>
<dbReference type="EMBL" id="JBEZFP010000023">
    <property type="protein sequence ID" value="MEU8134222.1"/>
    <property type="molecule type" value="Genomic_DNA"/>
</dbReference>
<comment type="caution">
    <text evidence="1">The sequence shown here is derived from an EMBL/GenBank/DDBJ whole genome shotgun (WGS) entry which is preliminary data.</text>
</comment>
<organism evidence="1 2">
    <name type="scientific">Streptodolium elevatio</name>
    <dbReference type="NCBI Taxonomy" id="3157996"/>
    <lineage>
        <taxon>Bacteria</taxon>
        <taxon>Bacillati</taxon>
        <taxon>Actinomycetota</taxon>
        <taxon>Actinomycetes</taxon>
        <taxon>Kitasatosporales</taxon>
        <taxon>Streptomycetaceae</taxon>
        <taxon>Streptodolium</taxon>
    </lineage>
</organism>
<proteinExistence type="predicted"/>
<accession>A0ABV3DEQ2</accession>
<sequence>MRPDRPRGSAVFVAGGASATLHRTLFAYCEGAVWSAGAFVATKTRFKECSIPGADPPECDVYIADGAPTPRLTSCIFGQYAIGISFPVTSGLILTDVEFGTGWYAFQARGGANPALVEAINAEGTAEGGTDVRRPAYTKTFPPVT</sequence>
<reference evidence="1 2" key="1">
    <citation type="submission" date="2024-06" db="EMBL/GenBank/DDBJ databases">
        <title>The Natural Products Discovery Center: Release of the First 8490 Sequenced Strains for Exploring Actinobacteria Biosynthetic Diversity.</title>
        <authorList>
            <person name="Kalkreuter E."/>
            <person name="Kautsar S.A."/>
            <person name="Yang D."/>
            <person name="Bader C.D."/>
            <person name="Teijaro C.N."/>
            <person name="Fluegel L."/>
            <person name="Davis C.M."/>
            <person name="Simpson J.R."/>
            <person name="Lauterbach L."/>
            <person name="Steele A.D."/>
            <person name="Gui C."/>
            <person name="Meng S."/>
            <person name="Li G."/>
            <person name="Viehrig K."/>
            <person name="Ye F."/>
            <person name="Su P."/>
            <person name="Kiefer A.F."/>
            <person name="Nichols A."/>
            <person name="Cepeda A.J."/>
            <person name="Yan W."/>
            <person name="Fan B."/>
            <person name="Jiang Y."/>
            <person name="Adhikari A."/>
            <person name="Zheng C.-J."/>
            <person name="Schuster L."/>
            <person name="Cowan T.M."/>
            <person name="Smanski M.J."/>
            <person name="Chevrette M.G."/>
            <person name="De Carvalho L.P.S."/>
            <person name="Shen B."/>
        </authorList>
    </citation>
    <scope>NUCLEOTIDE SEQUENCE [LARGE SCALE GENOMIC DNA]</scope>
    <source>
        <strain evidence="1 2">NPDC048946</strain>
    </source>
</reference>
<keyword evidence="2" id="KW-1185">Reference proteome</keyword>
<protein>
    <submittedName>
        <fullName evidence="1">Uncharacterized protein</fullName>
    </submittedName>
</protein>
<dbReference type="Proteomes" id="UP001551482">
    <property type="component" value="Unassembled WGS sequence"/>
</dbReference>
<gene>
    <name evidence="1" type="ORF">AB0C36_11995</name>
</gene>